<reference evidence="1" key="1">
    <citation type="submission" date="2022-08" db="EMBL/GenBank/DDBJ databases">
        <title>Genome Sequence of Lecanicillium fungicola.</title>
        <authorList>
            <person name="Buettner E."/>
        </authorList>
    </citation>
    <scope>NUCLEOTIDE SEQUENCE</scope>
    <source>
        <strain evidence="1">Babe33</strain>
    </source>
</reference>
<accession>A0ACC1MMI2</accession>
<dbReference type="Proteomes" id="UP001143910">
    <property type="component" value="Unassembled WGS sequence"/>
</dbReference>
<comment type="caution">
    <text evidence="1">The sequence shown here is derived from an EMBL/GenBank/DDBJ whole genome shotgun (WGS) entry which is preliminary data.</text>
</comment>
<proteinExistence type="predicted"/>
<protein>
    <submittedName>
        <fullName evidence="1">Uncharacterized protein</fullName>
    </submittedName>
</protein>
<evidence type="ECO:0000313" key="2">
    <source>
        <dbReference type="Proteomes" id="UP001143910"/>
    </source>
</evidence>
<evidence type="ECO:0000313" key="1">
    <source>
        <dbReference type="EMBL" id="KAJ2968039.1"/>
    </source>
</evidence>
<sequence>MGLDNAGKTTLLYRWLLDEVITTIPTIGFNVETVKHPKGFAFTMWDVGGCDKIRPLYRHYFQNTQFVLFVHDCTDNERFNEQLDLLKMSMLEDELRDVPTLIVLNKQDLMIPEEREAGIAKIKKEYEKLAASCGRRAPIKILEGEGSGFSATGTENPKIVLEEMAKILTDTNGATPAKKKAVVESQAPGVEQSDAELAKAKTMVEADNMSAKDFWRAFEDGSLTPWDHYHHLKSGFFVLVEAFEKGQGVLDAAETFINHLERLRTGNPERFRNTTHRTMTIFWLAQLQVAAANYTQGLGSAKVLQRADFKDVLLQNPELTNARLWENYYSKGLLFTPEAKEHWRLPDVKAMPSVTTTASHQPTQKNGSSPPLAAAIDSDRLIRFGFTVIQTLMASKSRRGVVVKTALAALQMWTIRERAVNTRSQPKVPPRMGGSSRLPPL</sequence>
<dbReference type="EMBL" id="JANJQO010002116">
    <property type="protein sequence ID" value="KAJ2968039.1"/>
    <property type="molecule type" value="Genomic_DNA"/>
</dbReference>
<name>A0ACC1MMI2_9HYPO</name>
<gene>
    <name evidence="1" type="ORF">NQ176_g9371</name>
</gene>
<keyword evidence="2" id="KW-1185">Reference proteome</keyword>
<organism evidence="1 2">
    <name type="scientific">Zarea fungicola</name>
    <dbReference type="NCBI Taxonomy" id="93591"/>
    <lineage>
        <taxon>Eukaryota</taxon>
        <taxon>Fungi</taxon>
        <taxon>Dikarya</taxon>
        <taxon>Ascomycota</taxon>
        <taxon>Pezizomycotina</taxon>
        <taxon>Sordariomycetes</taxon>
        <taxon>Hypocreomycetidae</taxon>
        <taxon>Hypocreales</taxon>
        <taxon>Cordycipitaceae</taxon>
        <taxon>Zarea</taxon>
    </lineage>
</organism>